<proteinExistence type="predicted"/>
<dbReference type="RefSeq" id="WP_002987587.1">
    <property type="nucleotide sequence ID" value="NZ_CP068108.1"/>
</dbReference>
<dbReference type="Proteomes" id="UP000596202">
    <property type="component" value="Chromosome"/>
</dbReference>
<gene>
    <name evidence="1" type="ORF">I6I88_15090</name>
</gene>
<accession>A0A9Q7E826</accession>
<dbReference type="AlphaFoldDB" id="A0A9Q7E826"/>
<protein>
    <submittedName>
        <fullName evidence="1">DUF2851 family protein</fullName>
    </submittedName>
</protein>
<name>A0A9Q7E826_MYROD</name>
<dbReference type="EMBL" id="CP068108">
    <property type="protein sequence ID" value="QQT99491.1"/>
    <property type="molecule type" value="Genomic_DNA"/>
</dbReference>
<evidence type="ECO:0000313" key="2">
    <source>
        <dbReference type="Proteomes" id="UP000596202"/>
    </source>
</evidence>
<dbReference type="Pfam" id="PF11013">
    <property type="entry name" value="DUF2851"/>
    <property type="match status" value="1"/>
</dbReference>
<sequence>MKEAFVQYVWEKQLFTTPCLQTIQKQEIRVIYPGQWSTLAGPDFFNAQVSIEGQVWAGNVEIHLQSSDWFRHHHEQDSRYDNVILHVVWEYDTPVFNSRGEEIPTLVVATYVQPSILNQRERLFTPKATINCQSLVKESLSPIAWLKWKETLYVERLEDKAIKIQLLLQETTNDWNQVLWCFLAKNFGLNINGDAFLSIAKALPIQILLKEGDELLHIEALLFGMAGFLKEDQEEILDRYYWDLVKRWKFYQQKYQLQERNAKELHFFKLRPINFPTIRLAQLAYWFYHQKYNFAVLLQVRDSKQLKQMLQADVSPYWQEHYMFGKEGKRTTKRLSNPFQELVMLNTIIPMQYVFACHKGSIEDVERIIEMSRQLKMESNAITTLFQKEGVSLESAFDSQAMIHLNKNYCVMNKCLSCSVGLAILNKKN</sequence>
<evidence type="ECO:0000313" key="1">
    <source>
        <dbReference type="EMBL" id="QQT99491.1"/>
    </source>
</evidence>
<dbReference type="GeneID" id="93529000"/>
<reference evidence="1 2" key="1">
    <citation type="submission" date="2021-01" db="EMBL/GenBank/DDBJ databases">
        <title>FDA dAtabase for Regulatory Grade micrObial Sequences (FDA-ARGOS): Supporting development and validation of Infectious Disease Dx tests.</title>
        <authorList>
            <person name="Sproer C."/>
            <person name="Gronow S."/>
            <person name="Severitt S."/>
            <person name="Schroder I."/>
            <person name="Tallon L."/>
            <person name="Sadzewicz L."/>
            <person name="Zhao X."/>
            <person name="Boylan J."/>
            <person name="Ott S."/>
            <person name="Bowen H."/>
            <person name="Vavikolanu K."/>
            <person name="Mehta A."/>
            <person name="Aluvathingal J."/>
            <person name="Nadendla S."/>
            <person name="Lowell S."/>
            <person name="Myers T."/>
            <person name="Yan Y."/>
            <person name="Sichtig H."/>
        </authorList>
    </citation>
    <scope>NUCLEOTIDE SEQUENCE [LARGE SCALE GENOMIC DNA]</scope>
    <source>
        <strain evidence="1 2">FDAARGOS_1131</strain>
    </source>
</reference>
<organism evidence="1 2">
    <name type="scientific">Myroides odoratus</name>
    <name type="common">Flavobacterium odoratum</name>
    <dbReference type="NCBI Taxonomy" id="256"/>
    <lineage>
        <taxon>Bacteria</taxon>
        <taxon>Pseudomonadati</taxon>
        <taxon>Bacteroidota</taxon>
        <taxon>Flavobacteriia</taxon>
        <taxon>Flavobacteriales</taxon>
        <taxon>Flavobacteriaceae</taxon>
        <taxon>Myroides</taxon>
    </lineage>
</organism>
<dbReference type="OrthoDB" id="1005072at2"/>
<dbReference type="InterPro" id="IPR021272">
    <property type="entry name" value="DUF2851"/>
</dbReference>